<dbReference type="InterPro" id="IPR015421">
    <property type="entry name" value="PyrdxlP-dep_Trfase_major"/>
</dbReference>
<sequence>MSGGADLAGLADLTGASAADLAGPGAGNAALARRWQGAMMDNFGTPRLPLVRGRGTRVWDAEGNEYLDFVGGIAVNSLGHAHPALVRAVCEQVASLGHVSNLFMAEPTVRLAERLLRLAGRPDGRVYFSNSGAEANEAAFKIGRLTGRTHMVSASGGFHGRTMGALALTGQSAKQLPFRPLPGDVTHVPYGDAEALRDAVTSGTALLVLEPVQGENGVVVPPPGYLRAAREITEATGALLVLDEIQTGIGRTGRWFAAESEGVEADVVTLAKGLGGGLPIGATLAFGRAAQLLTPGAHGSTFGGNPVVCAAALAVLDTIERAGLLDHVARAGQRLRHGLEHPRHPLVREVRGAGLLLGVVLDANAAARVQRAAEERGLLVNAVMPDVVRLAPPLIVSDREVDTFLGRFRAALGEVLDETPAAA</sequence>
<dbReference type="Gene3D" id="3.90.1150.10">
    <property type="entry name" value="Aspartate Aminotransferase, domain 1"/>
    <property type="match status" value="1"/>
</dbReference>
<evidence type="ECO:0000256" key="3">
    <source>
        <dbReference type="ARBA" id="ARBA00022679"/>
    </source>
</evidence>
<evidence type="ECO:0000256" key="5">
    <source>
        <dbReference type="HAMAP-Rule" id="MF_01107"/>
    </source>
</evidence>
<feature type="binding site" evidence="5">
    <location>
        <position position="301"/>
    </location>
    <ligand>
        <name>pyridoxal 5'-phosphate</name>
        <dbReference type="ChEBI" id="CHEBI:597326"/>
    </ligand>
</feature>
<dbReference type="Proteomes" id="UP001501845">
    <property type="component" value="Unassembled WGS sequence"/>
</dbReference>
<dbReference type="PANTHER" id="PTHR11986:SF79">
    <property type="entry name" value="ACETYLORNITHINE AMINOTRANSFERASE, MITOCHONDRIAL"/>
    <property type="match status" value="1"/>
</dbReference>
<gene>
    <name evidence="5" type="primary">argD</name>
    <name evidence="6" type="ORF">GCM10022285_33460</name>
</gene>
<evidence type="ECO:0000256" key="4">
    <source>
        <dbReference type="ARBA" id="ARBA00022898"/>
    </source>
</evidence>
<comment type="subcellular location">
    <subcellularLocation>
        <location evidence="5">Cytoplasm</location>
    </subcellularLocation>
</comment>
<dbReference type="EC" id="2.6.1.11" evidence="5"/>
<dbReference type="CDD" id="cd00610">
    <property type="entry name" value="OAT_like"/>
    <property type="match status" value="1"/>
</dbReference>
<dbReference type="PANTHER" id="PTHR11986">
    <property type="entry name" value="AMINOTRANSFERASE CLASS III"/>
    <property type="match status" value="1"/>
</dbReference>
<dbReference type="InterPro" id="IPR015422">
    <property type="entry name" value="PyrdxlP-dep_Trfase_small"/>
</dbReference>
<dbReference type="HAMAP" id="MF_01107">
    <property type="entry name" value="ArgD_aminotrans_3"/>
    <property type="match status" value="1"/>
</dbReference>
<dbReference type="SUPFAM" id="SSF53383">
    <property type="entry name" value="PLP-dependent transferases"/>
    <property type="match status" value="1"/>
</dbReference>
<dbReference type="PROSITE" id="PS00600">
    <property type="entry name" value="AA_TRANSFER_CLASS_3"/>
    <property type="match status" value="1"/>
</dbReference>
<keyword evidence="5" id="KW-0055">Arginine biosynthesis</keyword>
<comment type="cofactor">
    <cofactor evidence="5">
        <name>pyridoxal 5'-phosphate</name>
        <dbReference type="ChEBI" id="CHEBI:597326"/>
    </cofactor>
    <text evidence="5">Binds 1 pyridoxal phosphate per subunit.</text>
</comment>
<dbReference type="InterPro" id="IPR050103">
    <property type="entry name" value="Class-III_PLP-dep_AT"/>
</dbReference>
<dbReference type="RefSeq" id="WP_156698558.1">
    <property type="nucleotide sequence ID" value="NZ_BAABBU010000015.1"/>
</dbReference>
<dbReference type="InterPro" id="IPR004636">
    <property type="entry name" value="AcOrn/SuccOrn_fam"/>
</dbReference>
<dbReference type="PIRSF" id="PIRSF000521">
    <property type="entry name" value="Transaminase_4ab_Lys_Orn"/>
    <property type="match status" value="1"/>
</dbReference>
<comment type="similarity">
    <text evidence="5">Belongs to the class-III pyridoxal-phosphate-dependent aminotransferase family. ArgD subfamily.</text>
</comment>
<keyword evidence="3 5" id="KW-0808">Transferase</keyword>
<feature type="binding site" evidence="5">
    <location>
        <begin position="132"/>
        <end position="133"/>
    </location>
    <ligand>
        <name>pyridoxal 5'-phosphate</name>
        <dbReference type="ChEBI" id="CHEBI:597326"/>
    </ligand>
</feature>
<dbReference type="InterPro" id="IPR005814">
    <property type="entry name" value="Aminotrans_3"/>
</dbReference>
<evidence type="ECO:0000313" key="7">
    <source>
        <dbReference type="Proteomes" id="UP001501845"/>
    </source>
</evidence>
<dbReference type="NCBIfam" id="NF002874">
    <property type="entry name" value="PRK03244.1"/>
    <property type="match status" value="1"/>
</dbReference>
<accession>A0ABP7YJY4</accession>
<dbReference type="NCBIfam" id="NF002325">
    <property type="entry name" value="PRK01278.1"/>
    <property type="match status" value="1"/>
</dbReference>
<dbReference type="InterPro" id="IPR015424">
    <property type="entry name" value="PyrdxlP-dep_Trfase"/>
</dbReference>
<feature type="binding site" evidence="5">
    <location>
        <position position="161"/>
    </location>
    <ligand>
        <name>N(2)-acetyl-L-ornithine</name>
        <dbReference type="ChEBI" id="CHEBI:57805"/>
    </ligand>
</feature>
<dbReference type="InterPro" id="IPR049704">
    <property type="entry name" value="Aminotrans_3_PPA_site"/>
</dbReference>
<evidence type="ECO:0000256" key="1">
    <source>
        <dbReference type="ARBA" id="ARBA00022576"/>
    </source>
</evidence>
<dbReference type="Pfam" id="PF00202">
    <property type="entry name" value="Aminotran_3"/>
    <property type="match status" value="1"/>
</dbReference>
<reference evidence="7" key="1">
    <citation type="journal article" date="2019" name="Int. J. Syst. Evol. Microbiol.">
        <title>The Global Catalogue of Microorganisms (GCM) 10K type strain sequencing project: providing services to taxonomists for standard genome sequencing and annotation.</title>
        <authorList>
            <consortium name="The Broad Institute Genomics Platform"/>
            <consortium name="The Broad Institute Genome Sequencing Center for Infectious Disease"/>
            <person name="Wu L."/>
            <person name="Ma J."/>
        </authorList>
    </citation>
    <scope>NUCLEOTIDE SEQUENCE [LARGE SCALE GENOMIC DNA]</scope>
    <source>
        <strain evidence="7">JCM 17589</strain>
    </source>
</reference>
<comment type="miscellaneous">
    <text evidence="5">May also have succinyldiaminopimelate aminotransferase activity, thus carrying out the corresponding step in lysine biosynthesis.</text>
</comment>
<comment type="pathway">
    <text evidence="5">Amino-acid biosynthesis; L-arginine biosynthesis; N(2)-acetyl-L-ornithine from L-glutamate: step 4/4.</text>
</comment>
<feature type="modified residue" description="N6-(pyridoxal phosphate)lysine" evidence="5">
    <location>
        <position position="272"/>
    </location>
</feature>
<keyword evidence="2 5" id="KW-0028">Amino-acid biosynthesis</keyword>
<name>A0ABP7YJY4_9ACTN</name>
<feature type="binding site" evidence="5">
    <location>
        <position position="300"/>
    </location>
    <ligand>
        <name>N(2)-acetyl-L-ornithine</name>
        <dbReference type="ChEBI" id="CHEBI:57805"/>
    </ligand>
</feature>
<comment type="subunit">
    <text evidence="5">Homodimer.</text>
</comment>
<dbReference type="Gene3D" id="3.40.640.10">
    <property type="entry name" value="Type I PLP-dependent aspartate aminotransferase-like (Major domain)"/>
    <property type="match status" value="1"/>
</dbReference>
<comment type="catalytic activity">
    <reaction evidence="5">
        <text>N(2)-acetyl-L-ornithine + 2-oxoglutarate = N-acetyl-L-glutamate 5-semialdehyde + L-glutamate</text>
        <dbReference type="Rhea" id="RHEA:18049"/>
        <dbReference type="ChEBI" id="CHEBI:16810"/>
        <dbReference type="ChEBI" id="CHEBI:29123"/>
        <dbReference type="ChEBI" id="CHEBI:29985"/>
        <dbReference type="ChEBI" id="CHEBI:57805"/>
        <dbReference type="EC" id="2.6.1.11"/>
    </reaction>
</comment>
<keyword evidence="1 5" id="KW-0032">Aminotransferase</keyword>
<keyword evidence="7" id="KW-1185">Reference proteome</keyword>
<feature type="binding site" evidence="5">
    <location>
        <begin position="243"/>
        <end position="246"/>
    </location>
    <ligand>
        <name>pyridoxal 5'-phosphate</name>
        <dbReference type="ChEBI" id="CHEBI:597326"/>
    </ligand>
</feature>
<keyword evidence="5" id="KW-0963">Cytoplasm</keyword>
<evidence type="ECO:0000313" key="6">
    <source>
        <dbReference type="EMBL" id="GAA4137370.1"/>
    </source>
</evidence>
<organism evidence="6 7">
    <name type="scientific">Streptomyces tunisiensis</name>
    <dbReference type="NCBI Taxonomy" id="948699"/>
    <lineage>
        <taxon>Bacteria</taxon>
        <taxon>Bacillati</taxon>
        <taxon>Actinomycetota</taxon>
        <taxon>Actinomycetes</taxon>
        <taxon>Kitasatosporales</taxon>
        <taxon>Streptomycetaceae</taxon>
        <taxon>Streptomyces</taxon>
    </lineage>
</organism>
<evidence type="ECO:0000256" key="2">
    <source>
        <dbReference type="ARBA" id="ARBA00022605"/>
    </source>
</evidence>
<keyword evidence="4 5" id="KW-0663">Pyridoxal phosphate</keyword>
<proteinExistence type="inferred from homology"/>
<protein>
    <recommendedName>
        <fullName evidence="5">Acetylornithine aminotransferase</fullName>
        <shortName evidence="5">ACOAT</shortName>
        <ecNumber evidence="5">2.6.1.11</ecNumber>
    </recommendedName>
</protein>
<feature type="binding site" evidence="5">
    <location>
        <position position="158"/>
    </location>
    <ligand>
        <name>pyridoxal 5'-phosphate</name>
        <dbReference type="ChEBI" id="CHEBI:597326"/>
    </ligand>
</feature>
<dbReference type="EMBL" id="BAABBU010000015">
    <property type="protein sequence ID" value="GAA4137370.1"/>
    <property type="molecule type" value="Genomic_DNA"/>
</dbReference>
<dbReference type="NCBIfam" id="TIGR00707">
    <property type="entry name" value="argD"/>
    <property type="match status" value="1"/>
</dbReference>
<comment type="caution">
    <text evidence="6">The sequence shown here is derived from an EMBL/GenBank/DDBJ whole genome shotgun (WGS) entry which is preliminary data.</text>
</comment>